<dbReference type="Proteomes" id="UP000232491">
    <property type="component" value="Chromosome"/>
</dbReference>
<evidence type="ECO:0000313" key="1">
    <source>
        <dbReference type="EMBL" id="AUE03209.1"/>
    </source>
</evidence>
<dbReference type="EMBL" id="CP021558">
    <property type="protein sequence ID" value="AUE03209.1"/>
    <property type="molecule type" value="Genomic_DNA"/>
</dbReference>
<protein>
    <submittedName>
        <fullName evidence="1">Uncharacterized protein</fullName>
    </submittedName>
</protein>
<organism evidence="1 2">
    <name type="scientific">Bifidobacterium breve</name>
    <dbReference type="NCBI Taxonomy" id="1685"/>
    <lineage>
        <taxon>Bacteria</taxon>
        <taxon>Bacillati</taxon>
        <taxon>Actinomycetota</taxon>
        <taxon>Actinomycetes</taxon>
        <taxon>Bifidobacteriales</taxon>
        <taxon>Bifidobacteriaceae</taxon>
        <taxon>Bifidobacterium</taxon>
    </lineage>
</organism>
<dbReference type="AlphaFoldDB" id="A0A2K9BHU0"/>
<sequence length="309" mass="34770">MSPFAVLVWLAFGVLLRWTTPLLFHSLGWERLAWETGPGGAWLNRLVVIPPLVCIYQGDTAGLWRTACLMVSCWSGWWFIDHHRPLPSDEIPDLRVFRGRVPCGPMEKDEIMIRPFRMGTGLLAPFASRFFDKEWRRIPDGFRFPERSVLMERTTGTGTLMVVTGAATGLGASVGYGRPADIGIMRMMHVRTIPSPSNTIILKAGDDPDRLIWDCMLRYGAQVIAVRARRVKGSRHPRLACLAFMRDCAPIRRALESLDLYNPEMRDLGWMDDAVRACSIYDDAIRLHGPGSLFVGIAETVSRARSLRG</sequence>
<evidence type="ECO:0000313" key="2">
    <source>
        <dbReference type="Proteomes" id="UP000232491"/>
    </source>
</evidence>
<accession>A0A2K9BHU0</accession>
<proteinExistence type="predicted"/>
<reference evidence="1 2" key="1">
    <citation type="submission" date="2017-05" db="EMBL/GenBank/DDBJ databases">
        <title>Comparative genomics and methylome analysis of the gut commensal Bifidobacterium breve.</title>
        <authorList>
            <person name="Bottacini F."/>
            <person name="Morrissey R."/>
            <person name="Roberts R.J."/>
            <person name="James K."/>
            <person name="van Breen J."/>
            <person name="Egan M."/>
            <person name="Lambert J."/>
            <person name="van Limpt K."/>
            <person name="Stanton C."/>
            <person name="Knol J."/>
            <person name="O' Connell Motherway M."/>
            <person name="van Sinderen D."/>
        </authorList>
    </citation>
    <scope>NUCLEOTIDE SEQUENCE [LARGE SCALE GENOMIC DNA]</scope>
    <source>
        <strain evidence="1 2">215W447a</strain>
    </source>
</reference>
<name>A0A2K9BHU0_BIFBR</name>
<dbReference type="RefSeq" id="WP_106641500.1">
    <property type="nucleotide sequence ID" value="NZ_CP021558.1"/>
</dbReference>
<gene>
    <name evidence="1" type="ORF">BB215W447A_1193</name>
</gene>